<dbReference type="InterPro" id="IPR000477">
    <property type="entry name" value="RT_dom"/>
</dbReference>
<dbReference type="Gene3D" id="3.30.70.270">
    <property type="match status" value="1"/>
</dbReference>
<keyword evidence="3" id="KW-0695">RNA-directed DNA polymerase</keyword>
<sequence>MKVQKQFAKHFSEKNLKQLFEDYVFYSGATGIDNLDPVTFKEQLNEQIKIISRKALSGSYQFTKYKLKLVSKGRGKAPREISIPTVRDRIALRALNDFLSERFAPSLNIELPQNVVKKVKNTLLSDKYSGYIKLDVSNFYPSIKHDEMLSRLRKRIKDENIFSIIESAISSPTMGTPTESYEISDIGVPQGLAVSNVLSSIYMINIDNNLNKIPDIIYFRYVDDILIFCDYSNAQSIADNIIARFRKIGLKIHDPKTSPDKSSINRAGTPFSYLGYHFEKNTVSARKATVEKLKNSLSAIFTAYKYSKSKSEEFLLWRLNLRITGCVFENKSKGWLFFFAEINDEKLLHELDHYVRKLIKRFKVSIKPKRFSRTFKEMSHNRYETKYIPNFNNYGATEKLALLEKYFPNDVKDKTLTQAQIDYFFHKRIGRQVKDLLEDVKDFRS</sequence>
<dbReference type="Proteomes" id="UP001212996">
    <property type="component" value="Unassembled WGS sequence"/>
</dbReference>
<feature type="domain" description="Reverse transcriptase" evidence="2">
    <location>
        <begin position="51"/>
        <end position="278"/>
    </location>
</feature>
<comment type="caution">
    <text evidence="3">The sequence shown here is derived from an EMBL/GenBank/DDBJ whole genome shotgun (WGS) entry which is preliminary data.</text>
</comment>
<dbReference type="InterPro" id="IPR051083">
    <property type="entry name" value="GrpII_Intron_Splice-Mob/Def"/>
</dbReference>
<accession>A0AAW6BCQ2</accession>
<organism evidence="3 4">
    <name type="scientific">Photorhabdus bodei</name>
    <dbReference type="NCBI Taxonomy" id="2029681"/>
    <lineage>
        <taxon>Bacteria</taxon>
        <taxon>Pseudomonadati</taxon>
        <taxon>Pseudomonadota</taxon>
        <taxon>Gammaproteobacteria</taxon>
        <taxon>Enterobacterales</taxon>
        <taxon>Morganellaceae</taxon>
        <taxon>Photorhabdus</taxon>
    </lineage>
</organism>
<protein>
    <submittedName>
        <fullName evidence="3">Reverse transcriptase domain-containing protein</fullName>
    </submittedName>
</protein>
<dbReference type="InterPro" id="IPR043128">
    <property type="entry name" value="Rev_trsase/Diguanyl_cyclase"/>
</dbReference>
<keyword evidence="3" id="KW-0548">Nucleotidyltransferase</keyword>
<gene>
    <name evidence="3" type="ORF">PH362_02335</name>
</gene>
<dbReference type="GO" id="GO:0003964">
    <property type="term" value="F:RNA-directed DNA polymerase activity"/>
    <property type="evidence" value="ECO:0007669"/>
    <property type="project" value="UniProtKB-KW"/>
</dbReference>
<evidence type="ECO:0000259" key="2">
    <source>
        <dbReference type="PROSITE" id="PS50878"/>
    </source>
</evidence>
<dbReference type="Pfam" id="PF00078">
    <property type="entry name" value="RVT_1"/>
    <property type="match status" value="1"/>
</dbReference>
<dbReference type="InterPro" id="IPR043502">
    <property type="entry name" value="DNA/RNA_pol_sf"/>
</dbReference>
<reference evidence="3" key="1">
    <citation type="submission" date="2023-01" db="EMBL/GenBank/DDBJ databases">
        <title>Genome sequencing of Photorhabdus bodei 09-20.</title>
        <authorList>
            <person name="Kalindamar S."/>
            <person name="Kumru S."/>
        </authorList>
    </citation>
    <scope>NUCLEOTIDE SEQUENCE</scope>
    <source>
        <strain evidence="3">09-20</strain>
    </source>
</reference>
<dbReference type="SUPFAM" id="SSF56672">
    <property type="entry name" value="DNA/RNA polymerases"/>
    <property type="match status" value="1"/>
</dbReference>
<dbReference type="PANTHER" id="PTHR34047">
    <property type="entry name" value="NUCLEAR INTRON MATURASE 1, MITOCHONDRIAL-RELATED"/>
    <property type="match status" value="1"/>
</dbReference>
<name>A0AAW6BCQ2_9GAMM</name>
<proteinExistence type="inferred from homology"/>
<evidence type="ECO:0000256" key="1">
    <source>
        <dbReference type="ARBA" id="ARBA00034120"/>
    </source>
</evidence>
<evidence type="ECO:0000313" key="3">
    <source>
        <dbReference type="EMBL" id="MDB6370829.1"/>
    </source>
</evidence>
<dbReference type="EMBL" id="JAQMFO010000002">
    <property type="protein sequence ID" value="MDB6370829.1"/>
    <property type="molecule type" value="Genomic_DNA"/>
</dbReference>
<evidence type="ECO:0000313" key="4">
    <source>
        <dbReference type="Proteomes" id="UP001212996"/>
    </source>
</evidence>
<keyword evidence="3" id="KW-0808">Transferase</keyword>
<comment type="similarity">
    <text evidence="1">Belongs to the bacterial reverse transcriptase family.</text>
</comment>
<dbReference type="PANTHER" id="PTHR34047:SF8">
    <property type="entry name" value="PROTEIN YKFC"/>
    <property type="match status" value="1"/>
</dbReference>
<dbReference type="PROSITE" id="PS50878">
    <property type="entry name" value="RT_POL"/>
    <property type="match status" value="1"/>
</dbReference>
<dbReference type="AlphaFoldDB" id="A0AAW6BCQ2"/>
<dbReference type="RefSeq" id="WP_105397131.1">
    <property type="nucleotide sequence ID" value="NZ_CAWQNU010000356.1"/>
</dbReference>